<reference evidence="1 2" key="1">
    <citation type="submission" date="2020-12" db="EMBL/GenBank/DDBJ databases">
        <title>Dynamics of Baltic Sea phages driven by environmental changes.</title>
        <authorList>
            <person name="Hoetzinger M."/>
            <person name="Nilsson E."/>
            <person name="Holmfeldt K."/>
        </authorList>
    </citation>
    <scope>NUCLEOTIDE SEQUENCE [LARGE SCALE GENOMIC DNA]</scope>
</reference>
<protein>
    <submittedName>
        <fullName evidence="1">Uncharacterized protein</fullName>
    </submittedName>
</protein>
<accession>A0A7T8ERE7</accession>
<sequence>MKKYLKVDFGSRGSLEVVGFVETDYNKLIEEMELFIENCEDEDDKEYYEEFMYVNEYDNGNWIAVGLSEDECCDYIKYEGNEVNVDRIVELVNKVKEGVVEEKDVNDEINDILSRLTA</sequence>
<evidence type="ECO:0000313" key="2">
    <source>
        <dbReference type="Proteomes" id="UP000595566"/>
    </source>
</evidence>
<evidence type="ECO:0000313" key="1">
    <source>
        <dbReference type="EMBL" id="QQO91807.1"/>
    </source>
</evidence>
<dbReference type="EMBL" id="MW353175">
    <property type="protein sequence ID" value="QQO91807.1"/>
    <property type="molecule type" value="Genomic_DNA"/>
</dbReference>
<keyword evidence="2" id="KW-1185">Reference proteome</keyword>
<gene>
    <name evidence="1" type="ORF">immuto26A_128</name>
</gene>
<dbReference type="Proteomes" id="UP000595566">
    <property type="component" value="Segment"/>
</dbReference>
<name>A0A7T8ERE7_9CAUD</name>
<proteinExistence type="predicted"/>
<organism evidence="1 2">
    <name type="scientific">Flavobacterium phage vB_FspM_immuto_2-6A</name>
    <dbReference type="NCBI Taxonomy" id="2801477"/>
    <lineage>
        <taxon>Viruses</taxon>
        <taxon>Duplodnaviria</taxon>
        <taxon>Heunggongvirae</taxon>
        <taxon>Uroviricota</taxon>
        <taxon>Caudoviricetes</taxon>
        <taxon>Immutovirus</taxon>
        <taxon>Immutovirus immuto</taxon>
    </lineage>
</organism>